<comment type="caution">
    <text evidence="3">The sequence shown here is derived from an EMBL/GenBank/DDBJ whole genome shotgun (WGS) entry which is preliminary data.</text>
</comment>
<evidence type="ECO:0000256" key="1">
    <source>
        <dbReference type="SAM" id="Phobius"/>
    </source>
</evidence>
<reference evidence="3 4" key="1">
    <citation type="journal article" date="2021" name="Elife">
        <title>Chloroplast acquisition without the gene transfer in kleptoplastic sea slugs, Plakobranchus ocellatus.</title>
        <authorList>
            <person name="Maeda T."/>
            <person name="Takahashi S."/>
            <person name="Yoshida T."/>
            <person name="Shimamura S."/>
            <person name="Takaki Y."/>
            <person name="Nagai Y."/>
            <person name="Toyoda A."/>
            <person name="Suzuki Y."/>
            <person name="Arimoto A."/>
            <person name="Ishii H."/>
            <person name="Satoh N."/>
            <person name="Nishiyama T."/>
            <person name="Hasebe M."/>
            <person name="Maruyama T."/>
            <person name="Minagawa J."/>
            <person name="Obokata J."/>
            <person name="Shigenobu S."/>
        </authorList>
    </citation>
    <scope>NUCLEOTIDE SEQUENCE [LARGE SCALE GENOMIC DNA]</scope>
</reference>
<feature type="transmembrane region" description="Helical" evidence="1">
    <location>
        <begin position="407"/>
        <end position="440"/>
    </location>
</feature>
<dbReference type="AlphaFoldDB" id="A0AAV4G610"/>
<dbReference type="EMBL" id="BMAT01001132">
    <property type="protein sequence ID" value="GFR80418.1"/>
    <property type="molecule type" value="Genomic_DNA"/>
</dbReference>
<keyword evidence="1" id="KW-1133">Transmembrane helix</keyword>
<feature type="signal peptide" evidence="2">
    <location>
        <begin position="1"/>
        <end position="31"/>
    </location>
</feature>
<gene>
    <name evidence="3" type="ORF">ElyMa_000580700</name>
</gene>
<name>A0AAV4G610_9GAST</name>
<evidence type="ECO:0000313" key="4">
    <source>
        <dbReference type="Proteomes" id="UP000762676"/>
    </source>
</evidence>
<sequence>MRIFGNINPNNLKLVLFTGCCLVLISNSTSTGTTDCSSGAWFGSKCQFKCRCGQSSPCDPYTGKCPFDCLRGWFGPACQYRAASSSLPAWASDGNPETCDNNGTQPITAHLSSPMPLSWIMLGARSSDDLDDVMIQYKEKGSFIEKRCPQGKPVRSTSTSKSYQTREIFCHVKEVVTEVTVIGNGVGRLCSIDISLGRNVALKQWIFFTSFKIRSGSYHDMSSRPTSSVVDGLTYPDSSCVLVSAFPQDNKLVLMLGDTNELSTVRLHLIIPKDCCADIENYLGLRLYDDKYKRLTFSLTERHRRYQSYMVVFSLPKTTKISVVMVEKLKDPGEMYLCEIETYGARQQRIDTHSKEIKVKMCKPILQLTDEVTFCLESHASLMASRVQTNESQRVREGLFSVENKKVVVLVVVVVVVVVVVAEAAVAAAAAAVVVVVMAAAA</sequence>
<accession>A0AAV4G610</accession>
<dbReference type="Proteomes" id="UP000762676">
    <property type="component" value="Unassembled WGS sequence"/>
</dbReference>
<keyword evidence="1" id="KW-0472">Membrane</keyword>
<evidence type="ECO:0000256" key="2">
    <source>
        <dbReference type="SAM" id="SignalP"/>
    </source>
</evidence>
<protein>
    <submittedName>
        <fullName evidence="3">Multiple epidermal growth factor-like domains protein 6</fullName>
    </submittedName>
</protein>
<keyword evidence="4" id="KW-1185">Reference proteome</keyword>
<evidence type="ECO:0000313" key="3">
    <source>
        <dbReference type="EMBL" id="GFR80418.1"/>
    </source>
</evidence>
<keyword evidence="1" id="KW-0812">Transmembrane</keyword>
<feature type="chain" id="PRO_5043495330" evidence="2">
    <location>
        <begin position="32"/>
        <end position="442"/>
    </location>
</feature>
<organism evidence="3 4">
    <name type="scientific">Elysia marginata</name>
    <dbReference type="NCBI Taxonomy" id="1093978"/>
    <lineage>
        <taxon>Eukaryota</taxon>
        <taxon>Metazoa</taxon>
        <taxon>Spiralia</taxon>
        <taxon>Lophotrochozoa</taxon>
        <taxon>Mollusca</taxon>
        <taxon>Gastropoda</taxon>
        <taxon>Heterobranchia</taxon>
        <taxon>Euthyneura</taxon>
        <taxon>Panpulmonata</taxon>
        <taxon>Sacoglossa</taxon>
        <taxon>Placobranchoidea</taxon>
        <taxon>Plakobranchidae</taxon>
        <taxon>Elysia</taxon>
    </lineage>
</organism>
<keyword evidence="2" id="KW-0732">Signal</keyword>
<proteinExistence type="predicted"/>
<dbReference type="Gene3D" id="2.170.300.10">
    <property type="entry name" value="Tie2 ligand-binding domain superfamily"/>
    <property type="match status" value="1"/>
</dbReference>